<dbReference type="AlphaFoldDB" id="A0A0N4V835"/>
<evidence type="ECO:0000313" key="3">
    <source>
        <dbReference type="EMBL" id="VDD91323.1"/>
    </source>
</evidence>
<proteinExistence type="predicted"/>
<evidence type="ECO:0000256" key="1">
    <source>
        <dbReference type="SAM" id="MobiDB-lite"/>
    </source>
</evidence>
<protein>
    <submittedName>
        <fullName evidence="3 5">Uncharacterized protein</fullName>
    </submittedName>
</protein>
<evidence type="ECO:0000313" key="5">
    <source>
        <dbReference type="WBParaSite" id="EVEC_0000650001-mRNA-1"/>
    </source>
</evidence>
<dbReference type="EMBL" id="UXUI01008369">
    <property type="protein sequence ID" value="VDD91323.1"/>
    <property type="molecule type" value="Genomic_DNA"/>
</dbReference>
<keyword evidence="4" id="KW-1185">Reference proteome</keyword>
<reference evidence="5" key="1">
    <citation type="submission" date="2017-02" db="UniProtKB">
        <authorList>
            <consortium name="WormBaseParasite"/>
        </authorList>
    </citation>
    <scope>IDENTIFICATION</scope>
</reference>
<gene>
    <name evidence="3" type="ORF">EVEC_LOCUS6074</name>
</gene>
<keyword evidence="2" id="KW-0812">Transmembrane</keyword>
<feature type="region of interest" description="Disordered" evidence="1">
    <location>
        <begin position="1"/>
        <end position="25"/>
    </location>
</feature>
<feature type="transmembrane region" description="Helical" evidence="2">
    <location>
        <begin position="53"/>
        <end position="74"/>
    </location>
</feature>
<evidence type="ECO:0000313" key="4">
    <source>
        <dbReference type="Proteomes" id="UP000274131"/>
    </source>
</evidence>
<keyword evidence="2" id="KW-0472">Membrane</keyword>
<sequence length="105" mass="11527">MGDGDGDGDADDDDDDYDGDDGDGAADGSELVVTLWSQMTATFLFQGYQINVIVARASVTMLVVVVVTMMVIMMGERGIVRDYRDEDSLSEGYFLLKRNWAEKAK</sequence>
<name>A0A0N4V835_ENTVE</name>
<evidence type="ECO:0000256" key="2">
    <source>
        <dbReference type="SAM" id="Phobius"/>
    </source>
</evidence>
<reference evidence="3 4" key="2">
    <citation type="submission" date="2018-10" db="EMBL/GenBank/DDBJ databases">
        <authorList>
            <consortium name="Pathogen Informatics"/>
        </authorList>
    </citation>
    <scope>NUCLEOTIDE SEQUENCE [LARGE SCALE GENOMIC DNA]</scope>
</reference>
<feature type="compositionally biased region" description="Acidic residues" evidence="1">
    <location>
        <begin position="1"/>
        <end position="24"/>
    </location>
</feature>
<keyword evidence="2" id="KW-1133">Transmembrane helix</keyword>
<accession>A0A0N4V835</accession>
<organism evidence="5">
    <name type="scientific">Enterobius vermicularis</name>
    <name type="common">Human pinworm</name>
    <dbReference type="NCBI Taxonomy" id="51028"/>
    <lineage>
        <taxon>Eukaryota</taxon>
        <taxon>Metazoa</taxon>
        <taxon>Ecdysozoa</taxon>
        <taxon>Nematoda</taxon>
        <taxon>Chromadorea</taxon>
        <taxon>Rhabditida</taxon>
        <taxon>Spirurina</taxon>
        <taxon>Oxyuridomorpha</taxon>
        <taxon>Oxyuroidea</taxon>
        <taxon>Oxyuridae</taxon>
        <taxon>Enterobius</taxon>
    </lineage>
</organism>
<dbReference type="WBParaSite" id="EVEC_0000650001-mRNA-1">
    <property type="protein sequence ID" value="EVEC_0000650001-mRNA-1"/>
    <property type="gene ID" value="EVEC_0000650001"/>
</dbReference>
<dbReference type="Proteomes" id="UP000274131">
    <property type="component" value="Unassembled WGS sequence"/>
</dbReference>